<gene>
    <name evidence="1" type="ORF">A0H81_09099</name>
</gene>
<protein>
    <submittedName>
        <fullName evidence="1">Uncharacterized protein</fullName>
    </submittedName>
</protein>
<name>A0A1C7M1J9_GRIFR</name>
<dbReference type="EMBL" id="LUGG01000013">
    <property type="protein sequence ID" value="OBZ70608.1"/>
    <property type="molecule type" value="Genomic_DNA"/>
</dbReference>
<evidence type="ECO:0000313" key="2">
    <source>
        <dbReference type="Proteomes" id="UP000092993"/>
    </source>
</evidence>
<accession>A0A1C7M1J9</accession>
<keyword evidence="2" id="KW-1185">Reference proteome</keyword>
<comment type="caution">
    <text evidence="1">The sequence shown here is derived from an EMBL/GenBank/DDBJ whole genome shotgun (WGS) entry which is preliminary data.</text>
</comment>
<organism evidence="1 2">
    <name type="scientific">Grifola frondosa</name>
    <name type="common">Maitake</name>
    <name type="synonym">Polyporus frondosus</name>
    <dbReference type="NCBI Taxonomy" id="5627"/>
    <lineage>
        <taxon>Eukaryota</taxon>
        <taxon>Fungi</taxon>
        <taxon>Dikarya</taxon>
        <taxon>Basidiomycota</taxon>
        <taxon>Agaricomycotina</taxon>
        <taxon>Agaricomycetes</taxon>
        <taxon>Polyporales</taxon>
        <taxon>Grifolaceae</taxon>
        <taxon>Grifola</taxon>
    </lineage>
</organism>
<evidence type="ECO:0000313" key="1">
    <source>
        <dbReference type="EMBL" id="OBZ70608.1"/>
    </source>
</evidence>
<dbReference type="Proteomes" id="UP000092993">
    <property type="component" value="Unassembled WGS sequence"/>
</dbReference>
<dbReference type="AlphaFoldDB" id="A0A1C7M1J9"/>
<proteinExistence type="predicted"/>
<sequence>MSFSNSANESFTTSSCLNPSCEHSNVTDYQNGTAGDPASYAHHIAPESCATCALGVVVTDHHVREFTVSESLLRAHGVKCALISPWSELSYFRYIIRHLRPNSALRRATAFHLAHFALLAMWHGGVERERAWQWWGPGRES</sequence>
<reference evidence="1 2" key="1">
    <citation type="submission" date="2016-03" db="EMBL/GenBank/DDBJ databases">
        <title>Whole genome sequencing of Grifola frondosa 9006-11.</title>
        <authorList>
            <person name="Min B."/>
            <person name="Park H."/>
            <person name="Kim J.-G."/>
            <person name="Cho H."/>
            <person name="Oh Y.-L."/>
            <person name="Kong W.-S."/>
            <person name="Choi I.-G."/>
        </authorList>
    </citation>
    <scope>NUCLEOTIDE SEQUENCE [LARGE SCALE GENOMIC DNA]</scope>
    <source>
        <strain evidence="1 2">9006-11</strain>
    </source>
</reference>